<dbReference type="InterPro" id="IPR053202">
    <property type="entry name" value="EGF_Rcpt_Signaling_Reg"/>
</dbReference>
<keyword evidence="2" id="KW-1185">Reference proteome</keyword>
<reference evidence="1 2" key="1">
    <citation type="journal article" date="2023" name="Nucleic Acids Res.">
        <title>The hologenome of Daphnia magna reveals possible DNA methylation and microbiome-mediated evolution of the host genome.</title>
        <authorList>
            <person name="Chaturvedi A."/>
            <person name="Li X."/>
            <person name="Dhandapani V."/>
            <person name="Marshall H."/>
            <person name="Kissane S."/>
            <person name="Cuenca-Cambronero M."/>
            <person name="Asole G."/>
            <person name="Calvet F."/>
            <person name="Ruiz-Romero M."/>
            <person name="Marangio P."/>
            <person name="Guigo R."/>
            <person name="Rago D."/>
            <person name="Mirbahai L."/>
            <person name="Eastwood N."/>
            <person name="Colbourne J.K."/>
            <person name="Zhou J."/>
            <person name="Mallon E."/>
            <person name="Orsini L."/>
        </authorList>
    </citation>
    <scope>NUCLEOTIDE SEQUENCE [LARGE SCALE GENOMIC DNA]</scope>
    <source>
        <strain evidence="1">LRV0_1</strain>
    </source>
</reference>
<evidence type="ECO:0000313" key="1">
    <source>
        <dbReference type="EMBL" id="KAK4006760.1"/>
    </source>
</evidence>
<organism evidence="1 2">
    <name type="scientific">Daphnia magna</name>
    <dbReference type="NCBI Taxonomy" id="35525"/>
    <lineage>
        <taxon>Eukaryota</taxon>
        <taxon>Metazoa</taxon>
        <taxon>Ecdysozoa</taxon>
        <taxon>Arthropoda</taxon>
        <taxon>Crustacea</taxon>
        <taxon>Branchiopoda</taxon>
        <taxon>Diplostraca</taxon>
        <taxon>Cladocera</taxon>
        <taxon>Anomopoda</taxon>
        <taxon>Daphniidae</taxon>
        <taxon>Daphnia</taxon>
    </lineage>
</organism>
<accession>A0ABQ9Z2U0</accession>
<dbReference type="EMBL" id="JAOYFB010000002">
    <property type="protein sequence ID" value="KAK4006760.1"/>
    <property type="molecule type" value="Genomic_DNA"/>
</dbReference>
<proteinExistence type="predicted"/>
<evidence type="ECO:0000313" key="2">
    <source>
        <dbReference type="Proteomes" id="UP001234178"/>
    </source>
</evidence>
<gene>
    <name evidence="1" type="ORF">OUZ56_011918</name>
</gene>
<protein>
    <submittedName>
        <fullName evidence="1">Uncharacterized protein</fullName>
    </submittedName>
</protein>
<dbReference type="PANTHER" id="PTHR34009">
    <property type="entry name" value="PROTEIN STAR"/>
    <property type="match status" value="1"/>
</dbReference>
<comment type="caution">
    <text evidence="1">The sequence shown here is derived from an EMBL/GenBank/DDBJ whole genome shotgun (WGS) entry which is preliminary data.</text>
</comment>
<dbReference type="Proteomes" id="UP001234178">
    <property type="component" value="Unassembled WGS sequence"/>
</dbReference>
<dbReference type="PANTHER" id="PTHR34009:SF2">
    <property type="entry name" value="PROTEIN STAR"/>
    <property type="match status" value="1"/>
</dbReference>
<name>A0ABQ9Z2U0_9CRUS</name>
<sequence length="98" mass="11286">MKTHLESIGSTGGFFLECGGYDGEYLSNTLFMERSMNWTGLLVEADRKAYRQLSTRNRKAFLAPVCLSTNPYPMKFGKLISPWFNNWQIFESAQSVRF</sequence>